<dbReference type="Proteomes" id="UP001141327">
    <property type="component" value="Unassembled WGS sequence"/>
</dbReference>
<dbReference type="SMART" id="SM00185">
    <property type="entry name" value="ARM"/>
    <property type="match status" value="8"/>
</dbReference>
<dbReference type="SUPFAM" id="SSF48371">
    <property type="entry name" value="ARM repeat"/>
    <property type="match status" value="2"/>
</dbReference>
<feature type="region of interest" description="Disordered" evidence="1">
    <location>
        <begin position="89"/>
        <end position="172"/>
    </location>
</feature>
<organism evidence="2 3">
    <name type="scientific">Paratrimastix pyriformis</name>
    <dbReference type="NCBI Taxonomy" id="342808"/>
    <lineage>
        <taxon>Eukaryota</taxon>
        <taxon>Metamonada</taxon>
        <taxon>Preaxostyla</taxon>
        <taxon>Paratrimastigidae</taxon>
        <taxon>Paratrimastix</taxon>
    </lineage>
</organism>
<feature type="compositionally biased region" description="Low complexity" evidence="1">
    <location>
        <begin position="304"/>
        <end position="324"/>
    </location>
</feature>
<feature type="compositionally biased region" description="Low complexity" evidence="1">
    <location>
        <begin position="124"/>
        <end position="140"/>
    </location>
</feature>
<feature type="compositionally biased region" description="Pro residues" evidence="1">
    <location>
        <begin position="262"/>
        <end position="282"/>
    </location>
</feature>
<gene>
    <name evidence="2" type="ORF">PAPYR_4499</name>
</gene>
<dbReference type="InterPro" id="IPR000225">
    <property type="entry name" value="Armadillo"/>
</dbReference>
<dbReference type="Gene3D" id="1.25.10.10">
    <property type="entry name" value="Leucine-rich Repeat Variant"/>
    <property type="match status" value="2"/>
</dbReference>
<name>A0ABQ8UME7_9EUKA</name>
<dbReference type="Gene3D" id="2.60.40.10">
    <property type="entry name" value="Immunoglobulins"/>
    <property type="match status" value="1"/>
</dbReference>
<dbReference type="PANTHER" id="PTHR23315:SF7">
    <property type="entry name" value="U-BOX DOMAIN-CONTAINING PROTEIN 4"/>
    <property type="match status" value="1"/>
</dbReference>
<dbReference type="PANTHER" id="PTHR23315">
    <property type="entry name" value="U BOX DOMAIN-CONTAINING"/>
    <property type="match status" value="1"/>
</dbReference>
<keyword evidence="3" id="KW-1185">Reference proteome</keyword>
<dbReference type="InterPro" id="IPR016024">
    <property type="entry name" value="ARM-type_fold"/>
</dbReference>
<evidence type="ECO:0000313" key="3">
    <source>
        <dbReference type="Proteomes" id="UP001141327"/>
    </source>
</evidence>
<protein>
    <submittedName>
        <fullName evidence="2">Uncharacterized protein</fullName>
    </submittedName>
</protein>
<evidence type="ECO:0000256" key="1">
    <source>
        <dbReference type="SAM" id="MobiDB-lite"/>
    </source>
</evidence>
<feature type="compositionally biased region" description="Polar residues" evidence="1">
    <location>
        <begin position="90"/>
        <end position="104"/>
    </location>
</feature>
<feature type="region of interest" description="Disordered" evidence="1">
    <location>
        <begin position="262"/>
        <end position="333"/>
    </location>
</feature>
<comment type="caution">
    <text evidence="2">The sequence shown here is derived from an EMBL/GenBank/DDBJ whole genome shotgun (WGS) entry which is preliminary data.</text>
</comment>
<dbReference type="InterPro" id="IPR011989">
    <property type="entry name" value="ARM-like"/>
</dbReference>
<dbReference type="EMBL" id="JAPMOS010000019">
    <property type="protein sequence ID" value="KAJ4459453.1"/>
    <property type="molecule type" value="Genomic_DNA"/>
</dbReference>
<dbReference type="InterPro" id="IPR013783">
    <property type="entry name" value="Ig-like_fold"/>
</dbReference>
<sequence>MSEKVTLVLDVEGAKKRRVPFVKNAGFEALKLMIGREYATKSIVEIGYLSDGDLFAIAGDDSLEGYLQENPLPPLKITLSSMPMTAAPPTISTLTPTGPSTAVTGISAPPPQAQSNLPTETTRAEAAIGPATAAAHSAPAAPTPAPPIPGADDMVKPTAKKPPSTPPLEPLPPLAMCTLRLEAAGMPPQTVEIDPEEAEDMGLLDFMKLMAVRFEGRIVTGAPAIGASSGDVTGLVDSAKTVRAVMRASRVHPVVLLVPLLPLRPQPPQPSQPSQPSQPPPADKAERKKLKKKQKPKEQRRTAESQPAEGAAAPPGRGQASAPPRGGPPDPARLKALVSRLSAPVDTLLADPNATTAFLYEIGHLIREDEKTAALLGQAGIVAPLVKLLDVRTNLPPEVAGLVLVAIACLSMDPGNRTAFGRAGVAATLVGLLGTGLPATGPPRLAEVLLRTVAILADHDPQNKASLERAGIAPSLVGLLSAHPDLLTATPGVAEQLFMAIGNIADDPKHGAAFGRAGVAAPLARMLIANPNLPTTCPGAAEQFLGALANLSMVPEIRTAFERAGVAAPLVRLLSGNPSAGISEKLLLTIANLSADQANKTALWRARVVAPLVGLLTSRPNGLVFDAMANLSVDPEIGAAFGRAGVAAPLVRLLNAFPDLPFTAPAVAEELLATVANLSTDAENRTSLGRAGAVTPLIRLLTHGELFTTQPGVAERLLLSIANLSGDSENSIAFGRAGVAAPLVGLLAHPNLPALSEHLFRAIANLSAEPKNLPAFVSAGVVGPLVRLLPHMPIANTVVAEQLLRVIFMLSNDPGCRAAFGNVRPVLQRLLIRGVDPDLVSAVMDLFAHHHEAAASTSVKIASAPVPPREELPMLPAEEIAELRWLVNSELPEEPVNTATIPLVEFRSRRVTVRPIIIAVAVVCLVDVVFAQTELNGTSFHDHNLSSSHNAAPYTSSFITYSWNEIYGASGTSSLSMSDDTYQTLTLPFSFPFFGTYFSQVALSSNGFLTFDTSEQAKYTNAQIPKSGQPHYLIALLWLDLHPGNGGQVLVSSTSQRLIVEWRNVPLYGDSTLTLLYTIQMVIYPTGRIDYRYKTIPDRADGTVGIENGDGDGKAISIIPALDLRQTLTGDQRAGQAMGSQIQFAGGLACSAGVAASAVQLLVDGAAPAGLTWGCSGTKFVASFTAPTVAGTHVLRVTATSDATATGTWNFNVGPAAASAAKCDFSGATTMVAGSSYTLTVTGTDPYGNSVLCQSPTQAAGIFTVVWAGAAIGSPTWSCTASSCYKAVFTPGTTTVGRYTADLTVSGVAQTKQTAIPVDVTAAAASPAKCVFSGATTMVAGSSYTLTVTGTDPYGNSVPCQSPTQAASIFTVVWAGAAVASPTWSCTAATPARYQAVFTPGTTTVGTYTADLVVYGTAQTSQPAINVAVTAGLQDCGHLFDRIGKAVIIT</sequence>
<evidence type="ECO:0000313" key="2">
    <source>
        <dbReference type="EMBL" id="KAJ4459453.1"/>
    </source>
</evidence>
<proteinExistence type="predicted"/>
<reference evidence="2" key="1">
    <citation type="journal article" date="2022" name="bioRxiv">
        <title>Genomics of Preaxostyla Flagellates Illuminates Evolutionary Transitions and the Path Towards Mitochondrial Loss.</title>
        <authorList>
            <person name="Novak L.V.F."/>
            <person name="Treitli S.C."/>
            <person name="Pyrih J."/>
            <person name="Halakuc P."/>
            <person name="Pipaliya S.V."/>
            <person name="Vacek V."/>
            <person name="Brzon O."/>
            <person name="Soukal P."/>
            <person name="Eme L."/>
            <person name="Dacks J.B."/>
            <person name="Karnkowska A."/>
            <person name="Elias M."/>
            <person name="Hampl V."/>
        </authorList>
    </citation>
    <scope>NUCLEOTIDE SEQUENCE</scope>
    <source>
        <strain evidence="2">RCP-MX</strain>
    </source>
</reference>
<accession>A0ABQ8UME7</accession>
<feature type="compositionally biased region" description="Pro residues" evidence="1">
    <location>
        <begin position="163"/>
        <end position="172"/>
    </location>
</feature>